<dbReference type="RefSeq" id="WP_275569573.1">
    <property type="nucleotide sequence ID" value="NZ_JARGYC010000095.1"/>
</dbReference>
<gene>
    <name evidence="7" type="primary">cueR</name>
    <name evidence="7" type="ORF">P1J78_22225</name>
</gene>
<dbReference type="InterPro" id="IPR015358">
    <property type="entry name" value="Tscrpt_reg_MerR_DNA-bd"/>
</dbReference>
<dbReference type="Pfam" id="PF09278">
    <property type="entry name" value="MerR-DNA-bind"/>
    <property type="match status" value="1"/>
</dbReference>
<evidence type="ECO:0000259" key="6">
    <source>
        <dbReference type="PROSITE" id="PS50937"/>
    </source>
</evidence>
<dbReference type="PROSITE" id="PS50937">
    <property type="entry name" value="HTH_MERR_2"/>
    <property type="match status" value="1"/>
</dbReference>
<proteinExistence type="predicted"/>
<dbReference type="EMBL" id="JARGYC010000095">
    <property type="protein sequence ID" value="MDF0603453.1"/>
    <property type="molecule type" value="Genomic_DNA"/>
</dbReference>
<comment type="caution">
    <text evidence="7">The sequence shown here is derived from an EMBL/GenBank/DDBJ whole genome shotgun (WGS) entry which is preliminary data.</text>
</comment>
<evidence type="ECO:0000256" key="4">
    <source>
        <dbReference type="ARBA" id="ARBA00023125"/>
    </source>
</evidence>
<evidence type="ECO:0000256" key="5">
    <source>
        <dbReference type="ARBA" id="ARBA00023163"/>
    </source>
</evidence>
<keyword evidence="3" id="KW-0805">Transcription regulation</keyword>
<name>A0AAE3NSG8_9RHOB</name>
<feature type="domain" description="HTH merR-type" evidence="6">
    <location>
        <begin position="1"/>
        <end position="68"/>
    </location>
</feature>
<evidence type="ECO:0000256" key="3">
    <source>
        <dbReference type="ARBA" id="ARBA00023015"/>
    </source>
</evidence>
<keyword evidence="8" id="KW-1185">Reference proteome</keyword>
<comment type="subcellular location">
    <subcellularLocation>
        <location evidence="1">Cytoplasm</location>
    </subcellularLocation>
</comment>
<dbReference type="GO" id="GO:0005507">
    <property type="term" value="F:copper ion binding"/>
    <property type="evidence" value="ECO:0007669"/>
    <property type="project" value="InterPro"/>
</dbReference>
<evidence type="ECO:0000313" key="7">
    <source>
        <dbReference type="EMBL" id="MDF0603453.1"/>
    </source>
</evidence>
<dbReference type="InterPro" id="IPR000551">
    <property type="entry name" value="MerR-type_HTH_dom"/>
</dbReference>
<sequence>MNIGDVADRSGLPAKTIRYYEDIGLIRPRRSANGYRSFRESDLHKLAFLGRARALGFTIEECRTLLALYEDEGRESAQVKRIAEEHLERIDDKIAQLQSMRATLAHLVQACAGDHRPDCPILEDLARDGTGAAGADAPPAGRGGA</sequence>
<dbReference type="Pfam" id="PF00376">
    <property type="entry name" value="MerR"/>
    <property type="match status" value="1"/>
</dbReference>
<keyword evidence="4" id="KW-0238">DNA-binding</keyword>
<evidence type="ECO:0000313" key="8">
    <source>
        <dbReference type="Proteomes" id="UP001220964"/>
    </source>
</evidence>
<dbReference type="GO" id="GO:0003700">
    <property type="term" value="F:DNA-binding transcription factor activity"/>
    <property type="evidence" value="ECO:0007669"/>
    <property type="project" value="InterPro"/>
</dbReference>
<dbReference type="SMART" id="SM00422">
    <property type="entry name" value="HTH_MERR"/>
    <property type="match status" value="1"/>
</dbReference>
<dbReference type="Proteomes" id="UP001220964">
    <property type="component" value="Unassembled WGS sequence"/>
</dbReference>
<reference evidence="7" key="1">
    <citation type="submission" date="2023-03" db="EMBL/GenBank/DDBJ databases">
        <title>Multiphase analysis and comparison of six strains from genera Psychromarinibacter, Lutimaribacter, and Maritimibacter, including a novel species: Psychromarinibacter sediminicola sp. nov.</title>
        <authorList>
            <person name="Wang Y.-H."/>
            <person name="Ye M.-Q."/>
            <person name="Du Z.-J."/>
        </authorList>
    </citation>
    <scope>NUCLEOTIDE SEQUENCE</scope>
    <source>
        <strain evidence="7">C21-152</strain>
    </source>
</reference>
<dbReference type="GO" id="GO:0003677">
    <property type="term" value="F:DNA binding"/>
    <property type="evidence" value="ECO:0007669"/>
    <property type="project" value="UniProtKB-KW"/>
</dbReference>
<dbReference type="PANTHER" id="PTHR30204:SF94">
    <property type="entry name" value="HEAVY METAL-DEPENDENT TRANSCRIPTIONAL REGULATOR HI_0293-RELATED"/>
    <property type="match status" value="1"/>
</dbReference>
<dbReference type="PRINTS" id="PR00040">
    <property type="entry name" value="HTHMERR"/>
</dbReference>
<dbReference type="NCBIfam" id="TIGR02044">
    <property type="entry name" value="CueR"/>
    <property type="match status" value="1"/>
</dbReference>
<accession>A0AAE3NSG8</accession>
<evidence type="ECO:0000256" key="2">
    <source>
        <dbReference type="ARBA" id="ARBA00022490"/>
    </source>
</evidence>
<dbReference type="GO" id="GO:0005737">
    <property type="term" value="C:cytoplasm"/>
    <property type="evidence" value="ECO:0007669"/>
    <property type="project" value="UniProtKB-SubCell"/>
</dbReference>
<evidence type="ECO:0000256" key="1">
    <source>
        <dbReference type="ARBA" id="ARBA00004496"/>
    </source>
</evidence>
<keyword evidence="2" id="KW-0963">Cytoplasm</keyword>
<dbReference type="Gene3D" id="1.10.1660.10">
    <property type="match status" value="1"/>
</dbReference>
<dbReference type="CDD" id="cd01108">
    <property type="entry name" value="HTH_CueR"/>
    <property type="match status" value="1"/>
</dbReference>
<protein>
    <submittedName>
        <fullName evidence="7">Cu(I)-responsive transcriptional regulator</fullName>
    </submittedName>
</protein>
<dbReference type="SUPFAM" id="SSF46955">
    <property type="entry name" value="Putative DNA-binding domain"/>
    <property type="match status" value="1"/>
</dbReference>
<dbReference type="GO" id="GO:0045893">
    <property type="term" value="P:positive regulation of DNA-templated transcription"/>
    <property type="evidence" value="ECO:0007669"/>
    <property type="project" value="InterPro"/>
</dbReference>
<dbReference type="InterPro" id="IPR011789">
    <property type="entry name" value="CueR"/>
</dbReference>
<keyword evidence="5" id="KW-0804">Transcription</keyword>
<dbReference type="InterPro" id="IPR009061">
    <property type="entry name" value="DNA-bd_dom_put_sf"/>
</dbReference>
<dbReference type="InterPro" id="IPR047057">
    <property type="entry name" value="MerR_fam"/>
</dbReference>
<organism evidence="7 8">
    <name type="scientific">Psychromarinibacter sediminicola</name>
    <dbReference type="NCBI Taxonomy" id="3033385"/>
    <lineage>
        <taxon>Bacteria</taxon>
        <taxon>Pseudomonadati</taxon>
        <taxon>Pseudomonadota</taxon>
        <taxon>Alphaproteobacteria</taxon>
        <taxon>Rhodobacterales</taxon>
        <taxon>Paracoccaceae</taxon>
        <taxon>Psychromarinibacter</taxon>
    </lineage>
</organism>
<dbReference type="AlphaFoldDB" id="A0AAE3NSG8"/>
<dbReference type="PANTHER" id="PTHR30204">
    <property type="entry name" value="REDOX-CYCLING DRUG-SENSING TRANSCRIPTIONAL ACTIVATOR SOXR"/>
    <property type="match status" value="1"/>
</dbReference>